<dbReference type="SUPFAM" id="SSF50129">
    <property type="entry name" value="GroES-like"/>
    <property type="match status" value="1"/>
</dbReference>
<dbReference type="EC" id="1.1.1.329" evidence="8"/>
<dbReference type="PANTHER" id="PTHR43401:SF5">
    <property type="entry name" value="ALCOHOL DEHYDROGENASE-RELATED"/>
    <property type="match status" value="1"/>
</dbReference>
<dbReference type="InterPro" id="IPR036291">
    <property type="entry name" value="NAD(P)-bd_dom_sf"/>
</dbReference>
<evidence type="ECO:0000256" key="12">
    <source>
        <dbReference type="RuleBase" id="RU361277"/>
    </source>
</evidence>
<dbReference type="EMBL" id="CP109535">
    <property type="protein sequence ID" value="WTY97769.1"/>
    <property type="molecule type" value="Genomic_DNA"/>
</dbReference>
<dbReference type="InterPro" id="IPR020843">
    <property type="entry name" value="ER"/>
</dbReference>
<comment type="similarity">
    <text evidence="7">Belongs to the zinc-containing alcohol dehydrogenase family. DOIA dehydrogenase subfamily.</text>
</comment>
<dbReference type="InterPro" id="IPR050129">
    <property type="entry name" value="Zn_alcohol_dh"/>
</dbReference>
<dbReference type="InterPro" id="IPR011032">
    <property type="entry name" value="GroES-like_sf"/>
</dbReference>
<dbReference type="GO" id="GO:0008270">
    <property type="term" value="F:zinc ion binding"/>
    <property type="evidence" value="ECO:0007669"/>
    <property type="project" value="InterPro"/>
</dbReference>
<dbReference type="SMART" id="SM00829">
    <property type="entry name" value="PKS_ER"/>
    <property type="match status" value="1"/>
</dbReference>
<evidence type="ECO:0000256" key="1">
    <source>
        <dbReference type="ARBA" id="ARBA00001947"/>
    </source>
</evidence>
<evidence type="ECO:0000259" key="13">
    <source>
        <dbReference type="SMART" id="SM00829"/>
    </source>
</evidence>
<keyword evidence="2 12" id="KW-0479">Metal-binding</keyword>
<evidence type="ECO:0000313" key="14">
    <source>
        <dbReference type="EMBL" id="WTY97769.1"/>
    </source>
</evidence>
<evidence type="ECO:0000256" key="11">
    <source>
        <dbReference type="ARBA" id="ARBA00049085"/>
    </source>
</evidence>
<dbReference type="AlphaFoldDB" id="A0AAU3GXN2"/>
<comment type="function">
    <text evidence="5">Catalyzes the oxidation of 2-deoxy-scyllo-inosamine (DOIA) with NAD(+) or NADP(+), forming 3-amino-2,3-dideoxy-scyllo-inosose (amino-DOI).</text>
</comment>
<dbReference type="CDD" id="cd08260">
    <property type="entry name" value="Zn_ADH6"/>
    <property type="match status" value="1"/>
</dbReference>
<gene>
    <name evidence="14" type="ORF">OG626_24230</name>
</gene>
<feature type="domain" description="Enoyl reductase (ER)" evidence="13">
    <location>
        <begin position="10"/>
        <end position="344"/>
    </location>
</feature>
<dbReference type="PROSITE" id="PS00059">
    <property type="entry name" value="ADH_ZINC"/>
    <property type="match status" value="1"/>
</dbReference>
<evidence type="ECO:0000256" key="10">
    <source>
        <dbReference type="ARBA" id="ARBA00048685"/>
    </source>
</evidence>
<accession>A0AAU3GXN2</accession>
<reference evidence="14" key="1">
    <citation type="submission" date="2022-10" db="EMBL/GenBank/DDBJ databases">
        <title>The complete genomes of actinobacterial strains from the NBC collection.</title>
        <authorList>
            <person name="Joergensen T.S."/>
            <person name="Alvarez Arevalo M."/>
            <person name="Sterndorff E.B."/>
            <person name="Faurdal D."/>
            <person name="Vuksanovic O."/>
            <person name="Mourched A.-S."/>
            <person name="Charusanti P."/>
            <person name="Shaw S."/>
            <person name="Blin K."/>
            <person name="Weber T."/>
        </authorList>
    </citation>
    <scope>NUCLEOTIDE SEQUENCE</scope>
    <source>
        <strain evidence="14">NBC_01401</strain>
    </source>
</reference>
<dbReference type="SUPFAM" id="SSF51735">
    <property type="entry name" value="NAD(P)-binding Rossmann-fold domains"/>
    <property type="match status" value="1"/>
</dbReference>
<evidence type="ECO:0000256" key="6">
    <source>
        <dbReference type="ARBA" id="ARBA00037908"/>
    </source>
</evidence>
<evidence type="ECO:0000256" key="9">
    <source>
        <dbReference type="ARBA" id="ARBA00039387"/>
    </source>
</evidence>
<dbReference type="Gene3D" id="3.90.180.10">
    <property type="entry name" value="Medium-chain alcohol dehydrogenases, catalytic domain"/>
    <property type="match status" value="1"/>
</dbReference>
<name>A0AAU3GXN2_9ACTN</name>
<keyword evidence="4" id="KW-0560">Oxidoreductase</keyword>
<protein>
    <recommendedName>
        <fullName evidence="9">2-deoxy-scyllo-inosamine dehydrogenase</fullName>
        <ecNumber evidence="8">1.1.1.329</ecNumber>
    </recommendedName>
</protein>
<evidence type="ECO:0000256" key="4">
    <source>
        <dbReference type="ARBA" id="ARBA00023002"/>
    </source>
</evidence>
<dbReference type="InterPro" id="IPR002328">
    <property type="entry name" value="ADH_Zn_CS"/>
</dbReference>
<organism evidence="14">
    <name type="scientific">Streptomyces sp. NBC_01401</name>
    <dbReference type="NCBI Taxonomy" id="2903854"/>
    <lineage>
        <taxon>Bacteria</taxon>
        <taxon>Bacillati</taxon>
        <taxon>Actinomycetota</taxon>
        <taxon>Actinomycetes</taxon>
        <taxon>Kitasatosporales</taxon>
        <taxon>Streptomycetaceae</taxon>
        <taxon>Streptomyces</taxon>
    </lineage>
</organism>
<comment type="pathway">
    <text evidence="6">Metabolic intermediate biosynthesis; 2-deoxystreptamine biosynthesis; 2-deoxystreptamine from D-glucose 6-phosphate: step 3/4.</text>
</comment>
<dbReference type="Pfam" id="PF08240">
    <property type="entry name" value="ADH_N"/>
    <property type="match status" value="1"/>
</dbReference>
<dbReference type="InterPro" id="IPR013154">
    <property type="entry name" value="ADH-like_N"/>
</dbReference>
<evidence type="ECO:0000256" key="5">
    <source>
        <dbReference type="ARBA" id="ARBA00037678"/>
    </source>
</evidence>
<comment type="cofactor">
    <cofactor evidence="1 12">
        <name>Zn(2+)</name>
        <dbReference type="ChEBI" id="CHEBI:29105"/>
    </cofactor>
</comment>
<dbReference type="Pfam" id="PF00107">
    <property type="entry name" value="ADH_zinc_N"/>
    <property type="match status" value="1"/>
</dbReference>
<sequence>MRAVVFEEFGREARVRDLPDPTPSAGGVVVRVEATGLCRSDWHAWMGHDPDIALPHVPGHELAGVIEAAGPGVRNWRAGDRVTVPFVCACGRCSACAAGAQQVCERQTQPGFTHWGSFADFVALEQADVNLVAVPEGLSSVTAAGLGCRFATAFRAVVGQGRVAAGEWVAVHGCGGAGLSAVIIAVACGARVVAVDISRRALDLARSFGASACVDASEHPAGADEAVRELTGGGAHLSLDALGSPVTCAASVRSLRRQGRHVQVGLLPSAAGDPVVPMARVIGLELEILGSHGMAAHDYPPMMDMVRAGTLRPDLLVTSILPLGAAPAALAAMGNAPGVGGVTVIEPAKGG</sequence>
<dbReference type="InterPro" id="IPR013149">
    <property type="entry name" value="ADH-like_C"/>
</dbReference>
<comment type="catalytic activity">
    <reaction evidence="10">
        <text>2-deoxy-scyllo-inosamine + NAD(+) = 3-amino-2,3-dideoxy-scyllo-inosose + NADH + H(+)</text>
        <dbReference type="Rhea" id="RHEA:33883"/>
        <dbReference type="ChEBI" id="CHEBI:15378"/>
        <dbReference type="ChEBI" id="CHEBI:57540"/>
        <dbReference type="ChEBI" id="CHEBI:57945"/>
        <dbReference type="ChEBI" id="CHEBI:65002"/>
        <dbReference type="ChEBI" id="CHEBI:65003"/>
        <dbReference type="EC" id="1.1.1.329"/>
    </reaction>
</comment>
<dbReference type="PANTHER" id="PTHR43401">
    <property type="entry name" value="L-THREONINE 3-DEHYDROGENASE"/>
    <property type="match status" value="1"/>
</dbReference>
<proteinExistence type="inferred from homology"/>
<evidence type="ECO:0000256" key="3">
    <source>
        <dbReference type="ARBA" id="ARBA00022833"/>
    </source>
</evidence>
<evidence type="ECO:0000256" key="8">
    <source>
        <dbReference type="ARBA" id="ARBA00039102"/>
    </source>
</evidence>
<keyword evidence="3 12" id="KW-0862">Zinc</keyword>
<evidence type="ECO:0000256" key="7">
    <source>
        <dbReference type="ARBA" id="ARBA00038004"/>
    </source>
</evidence>
<comment type="catalytic activity">
    <reaction evidence="11">
        <text>2-deoxy-scyllo-inosamine + NADP(+) = 3-amino-2,3-dideoxy-scyllo-inosose + NADPH + H(+)</text>
        <dbReference type="Rhea" id="RHEA:33879"/>
        <dbReference type="ChEBI" id="CHEBI:15378"/>
        <dbReference type="ChEBI" id="CHEBI:57783"/>
        <dbReference type="ChEBI" id="CHEBI:58349"/>
        <dbReference type="ChEBI" id="CHEBI:65002"/>
        <dbReference type="ChEBI" id="CHEBI:65003"/>
        <dbReference type="EC" id="1.1.1.329"/>
    </reaction>
</comment>
<evidence type="ECO:0000256" key="2">
    <source>
        <dbReference type="ARBA" id="ARBA00022723"/>
    </source>
</evidence>
<dbReference type="GO" id="GO:0016491">
    <property type="term" value="F:oxidoreductase activity"/>
    <property type="evidence" value="ECO:0007669"/>
    <property type="project" value="UniProtKB-KW"/>
</dbReference>